<sequence length="174" mass="19304">MGKIKSLEATVELLKDIKNSPKDFDNDIINNMLSSQRSLAAYDDKEHGILGSVLNTLKSNANKHLERGWQGVDELRLEAKAAIVGSRDDAPKVKAGTKKALEQKKNSLVTQVDRLAGANMLLTALVSDLRANLAEFENLDTLAERQSKVENINKRVLAKLHAVDMYQPEDHKCQ</sequence>
<reference evidence="1 2" key="1">
    <citation type="submission" date="2024-06" db="EMBL/GenBank/DDBJ databases">
        <authorList>
            <person name="Steensen K."/>
            <person name="Seneca J."/>
            <person name="Bartlau N."/>
            <person name="Yu A.X."/>
            <person name="Polz M.F."/>
        </authorList>
    </citation>
    <scope>NUCLEOTIDE SEQUENCE [LARGE SCALE GENOMIC DNA]</scope>
    <source>
        <strain evidence="1 2">1F145</strain>
    </source>
</reference>
<dbReference type="RefSeq" id="WP_371690688.1">
    <property type="nucleotide sequence ID" value="NZ_JBGONW010000007.1"/>
</dbReference>
<keyword evidence="2" id="KW-1185">Reference proteome</keyword>
<name>A0ABV4LPJ2_VIBSP</name>
<gene>
    <name evidence="1" type="ORF">ACED33_06725</name>
</gene>
<organism evidence="1 2">
    <name type="scientific">Vibrio splendidus</name>
    <dbReference type="NCBI Taxonomy" id="29497"/>
    <lineage>
        <taxon>Bacteria</taxon>
        <taxon>Pseudomonadati</taxon>
        <taxon>Pseudomonadota</taxon>
        <taxon>Gammaproteobacteria</taxon>
        <taxon>Vibrionales</taxon>
        <taxon>Vibrionaceae</taxon>
        <taxon>Vibrio</taxon>
    </lineage>
</organism>
<protein>
    <submittedName>
        <fullName evidence="1">Uncharacterized protein</fullName>
    </submittedName>
</protein>
<dbReference type="Proteomes" id="UP001569200">
    <property type="component" value="Unassembled WGS sequence"/>
</dbReference>
<proteinExistence type="predicted"/>
<evidence type="ECO:0000313" key="1">
    <source>
        <dbReference type="EMBL" id="MEZ8180363.1"/>
    </source>
</evidence>
<comment type="caution">
    <text evidence="1">The sequence shown here is derived from an EMBL/GenBank/DDBJ whole genome shotgun (WGS) entry which is preliminary data.</text>
</comment>
<evidence type="ECO:0000313" key="2">
    <source>
        <dbReference type="Proteomes" id="UP001569200"/>
    </source>
</evidence>
<accession>A0ABV4LPJ2</accession>
<dbReference type="EMBL" id="JBGOOW010000004">
    <property type="protein sequence ID" value="MEZ8180363.1"/>
    <property type="molecule type" value="Genomic_DNA"/>
</dbReference>